<evidence type="ECO:0000313" key="3">
    <source>
        <dbReference type="Proteomes" id="UP000799539"/>
    </source>
</evidence>
<dbReference type="Proteomes" id="UP000799539">
    <property type="component" value="Unassembled WGS sequence"/>
</dbReference>
<dbReference type="AlphaFoldDB" id="A0A6A6FFG3"/>
<dbReference type="OrthoDB" id="2563155at2759"/>
<gene>
    <name evidence="2" type="ORF">CERZMDRAFT_97506</name>
</gene>
<name>A0A6A6FFG3_9PEZI</name>
<evidence type="ECO:0000313" key="2">
    <source>
        <dbReference type="EMBL" id="KAF2212229.1"/>
    </source>
</evidence>
<reference evidence="2" key="1">
    <citation type="journal article" date="2020" name="Stud. Mycol.">
        <title>101 Dothideomycetes genomes: a test case for predicting lifestyles and emergence of pathogens.</title>
        <authorList>
            <person name="Haridas S."/>
            <person name="Albert R."/>
            <person name="Binder M."/>
            <person name="Bloem J."/>
            <person name="Labutti K."/>
            <person name="Salamov A."/>
            <person name="Andreopoulos B."/>
            <person name="Baker S."/>
            <person name="Barry K."/>
            <person name="Bills G."/>
            <person name="Bluhm B."/>
            <person name="Cannon C."/>
            <person name="Castanera R."/>
            <person name="Culley D."/>
            <person name="Daum C."/>
            <person name="Ezra D."/>
            <person name="Gonzalez J."/>
            <person name="Henrissat B."/>
            <person name="Kuo A."/>
            <person name="Liang C."/>
            <person name="Lipzen A."/>
            <person name="Lutzoni F."/>
            <person name="Magnuson J."/>
            <person name="Mondo S."/>
            <person name="Nolan M."/>
            <person name="Ohm R."/>
            <person name="Pangilinan J."/>
            <person name="Park H.-J."/>
            <person name="Ramirez L."/>
            <person name="Alfaro M."/>
            <person name="Sun H."/>
            <person name="Tritt A."/>
            <person name="Yoshinaga Y."/>
            <person name="Zwiers L.-H."/>
            <person name="Turgeon B."/>
            <person name="Goodwin S."/>
            <person name="Spatafora J."/>
            <person name="Crous P."/>
            <person name="Grigoriev I."/>
        </authorList>
    </citation>
    <scope>NUCLEOTIDE SEQUENCE</scope>
    <source>
        <strain evidence="2">SCOH1-5</strain>
    </source>
</reference>
<protein>
    <submittedName>
        <fullName evidence="2">Uncharacterized protein</fullName>
    </submittedName>
</protein>
<organism evidence="2 3">
    <name type="scientific">Cercospora zeae-maydis SCOH1-5</name>
    <dbReference type="NCBI Taxonomy" id="717836"/>
    <lineage>
        <taxon>Eukaryota</taxon>
        <taxon>Fungi</taxon>
        <taxon>Dikarya</taxon>
        <taxon>Ascomycota</taxon>
        <taxon>Pezizomycotina</taxon>
        <taxon>Dothideomycetes</taxon>
        <taxon>Dothideomycetidae</taxon>
        <taxon>Mycosphaerellales</taxon>
        <taxon>Mycosphaerellaceae</taxon>
        <taxon>Cercospora</taxon>
    </lineage>
</organism>
<feature type="compositionally biased region" description="Basic and acidic residues" evidence="1">
    <location>
        <begin position="17"/>
        <end position="35"/>
    </location>
</feature>
<keyword evidence="3" id="KW-1185">Reference proteome</keyword>
<feature type="compositionally biased region" description="Basic and acidic residues" evidence="1">
    <location>
        <begin position="219"/>
        <end position="250"/>
    </location>
</feature>
<feature type="region of interest" description="Disordered" evidence="1">
    <location>
        <begin position="94"/>
        <end position="123"/>
    </location>
</feature>
<evidence type="ECO:0000256" key="1">
    <source>
        <dbReference type="SAM" id="MobiDB-lite"/>
    </source>
</evidence>
<proteinExistence type="predicted"/>
<feature type="region of interest" description="Disordered" evidence="1">
    <location>
        <begin position="212"/>
        <end position="250"/>
    </location>
</feature>
<dbReference type="EMBL" id="ML992673">
    <property type="protein sequence ID" value="KAF2212229.1"/>
    <property type="molecule type" value="Genomic_DNA"/>
</dbReference>
<accession>A0A6A6FFG3</accession>
<sequence length="250" mass="27691">MNGKYIPPGRRQSALKSSHEPEEKKGLFSAREIKNYYHPASETPHPATKVVSGSLQDSAATPGKLAYTSLHLLPGYTPAPVTAAEFVESASTVLTPKEQQKTADPATEPATSAPVTEPESQPDRVPIAIFKQHPRTGPTDHAFSFVGYYAISNVDFLDPGSDALVRMLEQKWSYIDKLGKAQETARTKESLHQALCQQWAVVKFKEVEDQSLAPPQIEKLPDPERKQKAPKKSVDEMLEELRMSGEEKRK</sequence>
<feature type="region of interest" description="Disordered" evidence="1">
    <location>
        <begin position="1"/>
        <end position="58"/>
    </location>
</feature>